<gene>
    <name evidence="1" type="ORF">GCM10023315_03440</name>
</gene>
<evidence type="ECO:0000313" key="2">
    <source>
        <dbReference type="Proteomes" id="UP001501692"/>
    </source>
</evidence>
<dbReference type="Proteomes" id="UP001501692">
    <property type="component" value="Unassembled WGS sequence"/>
</dbReference>
<comment type="caution">
    <text evidence="1">The sequence shown here is derived from an EMBL/GenBank/DDBJ whole genome shotgun (WGS) entry which is preliminary data.</text>
</comment>
<dbReference type="EMBL" id="BAABJK010000002">
    <property type="protein sequence ID" value="GAA4959156.1"/>
    <property type="molecule type" value="Genomic_DNA"/>
</dbReference>
<protein>
    <submittedName>
        <fullName evidence="1">Uncharacterized protein</fullName>
    </submittedName>
</protein>
<sequence>MFNLNSIKTSLSSFLLLITLISFSSYVRAPIECFKKPKTELVTTKVNYNSYAKYYRLFVVIKKSDTSQHRAFNSKHFLKNKNLYFNTIAFVNTKNTDIIGYKIYLYNEL</sequence>
<reference evidence="2" key="1">
    <citation type="journal article" date="2019" name="Int. J. Syst. Evol. Microbiol.">
        <title>The Global Catalogue of Microorganisms (GCM) 10K type strain sequencing project: providing services to taxonomists for standard genome sequencing and annotation.</title>
        <authorList>
            <consortium name="The Broad Institute Genomics Platform"/>
            <consortium name="The Broad Institute Genome Sequencing Center for Infectious Disease"/>
            <person name="Wu L."/>
            <person name="Ma J."/>
        </authorList>
    </citation>
    <scope>NUCLEOTIDE SEQUENCE [LARGE SCALE GENOMIC DNA]</scope>
    <source>
        <strain evidence="2">JCM 18287</strain>
    </source>
</reference>
<keyword evidence="2" id="KW-1185">Reference proteome</keyword>
<accession>A0ABP9H4R9</accession>
<organism evidence="1 2">
    <name type="scientific">Algibacter aquimarinus</name>
    <dbReference type="NCBI Taxonomy" id="1136748"/>
    <lineage>
        <taxon>Bacteria</taxon>
        <taxon>Pseudomonadati</taxon>
        <taxon>Bacteroidota</taxon>
        <taxon>Flavobacteriia</taxon>
        <taxon>Flavobacteriales</taxon>
        <taxon>Flavobacteriaceae</taxon>
        <taxon>Algibacter</taxon>
    </lineage>
</organism>
<evidence type="ECO:0000313" key="1">
    <source>
        <dbReference type="EMBL" id="GAA4959156.1"/>
    </source>
</evidence>
<proteinExistence type="predicted"/>
<name>A0ABP9H4R9_9FLAO</name>